<feature type="non-terminal residue" evidence="1">
    <location>
        <position position="1"/>
    </location>
</feature>
<dbReference type="EMBL" id="BTSY01000005">
    <property type="protein sequence ID" value="GMT27192.1"/>
    <property type="molecule type" value="Genomic_DNA"/>
</dbReference>
<protein>
    <submittedName>
        <fullName evidence="1">Uncharacterized protein</fullName>
    </submittedName>
</protein>
<gene>
    <name evidence="1" type="ORF">PFISCL1PPCAC_18489</name>
</gene>
<sequence>HAVDSRLDRLAALLDTLYGHCAASSSLLLLSSSPFPSTAILRIHPNLSSLSLTLLLPPFHRPPFIGIHAVLSCLSRPSLLLFFPIFRSSVIFTRISVELGQRRASRKSDESEILLDVALEEGRAAIEVGQRELFIVGTIGGHEYLDVPLVSNQSCWSISPNIVHCTSWSPPIPSSNLIPLPFSSSLLPSSIVHSSFVSSRIAAKTSPLFPSPAPPSHPHE</sequence>
<evidence type="ECO:0000313" key="1">
    <source>
        <dbReference type="EMBL" id="GMT27192.1"/>
    </source>
</evidence>
<proteinExistence type="predicted"/>
<evidence type="ECO:0000313" key="2">
    <source>
        <dbReference type="Proteomes" id="UP001432322"/>
    </source>
</evidence>
<accession>A0AAV5WB03</accession>
<comment type="caution">
    <text evidence="1">The sequence shown here is derived from an EMBL/GenBank/DDBJ whole genome shotgun (WGS) entry which is preliminary data.</text>
</comment>
<dbReference type="Proteomes" id="UP001432322">
    <property type="component" value="Unassembled WGS sequence"/>
</dbReference>
<dbReference type="AlphaFoldDB" id="A0AAV5WB03"/>
<reference evidence="1" key="1">
    <citation type="submission" date="2023-10" db="EMBL/GenBank/DDBJ databases">
        <title>Genome assembly of Pristionchus species.</title>
        <authorList>
            <person name="Yoshida K."/>
            <person name="Sommer R.J."/>
        </authorList>
    </citation>
    <scope>NUCLEOTIDE SEQUENCE</scope>
    <source>
        <strain evidence="1">RS5133</strain>
    </source>
</reference>
<organism evidence="1 2">
    <name type="scientific">Pristionchus fissidentatus</name>
    <dbReference type="NCBI Taxonomy" id="1538716"/>
    <lineage>
        <taxon>Eukaryota</taxon>
        <taxon>Metazoa</taxon>
        <taxon>Ecdysozoa</taxon>
        <taxon>Nematoda</taxon>
        <taxon>Chromadorea</taxon>
        <taxon>Rhabditida</taxon>
        <taxon>Rhabditina</taxon>
        <taxon>Diplogasteromorpha</taxon>
        <taxon>Diplogasteroidea</taxon>
        <taxon>Neodiplogasteridae</taxon>
        <taxon>Pristionchus</taxon>
    </lineage>
</organism>
<name>A0AAV5WB03_9BILA</name>
<keyword evidence="2" id="KW-1185">Reference proteome</keyword>